<proteinExistence type="predicted"/>
<name>A0ABD5BUM6_SERMA</name>
<dbReference type="RefSeq" id="WP_012540895.1">
    <property type="nucleotide sequence ID" value="NZ_CP047682.1"/>
</dbReference>
<evidence type="ECO:0000313" key="1">
    <source>
        <dbReference type="EMBL" id="MDQ9559796.1"/>
    </source>
</evidence>
<accession>A0ABD5BUM6</accession>
<dbReference type="EMBL" id="JAVIPQ010000542">
    <property type="protein sequence ID" value="MDQ9559796.1"/>
    <property type="molecule type" value="Genomic_DNA"/>
</dbReference>
<evidence type="ECO:0000313" key="2">
    <source>
        <dbReference type="Proteomes" id="UP001234811"/>
    </source>
</evidence>
<organism evidence="1 2">
    <name type="scientific">Serratia marcescens</name>
    <dbReference type="NCBI Taxonomy" id="615"/>
    <lineage>
        <taxon>Bacteria</taxon>
        <taxon>Pseudomonadati</taxon>
        <taxon>Pseudomonadota</taxon>
        <taxon>Gammaproteobacteria</taxon>
        <taxon>Enterobacterales</taxon>
        <taxon>Yersiniaceae</taxon>
        <taxon>Serratia</taxon>
    </lineage>
</organism>
<reference evidence="1 2" key="1">
    <citation type="submission" date="2023-07" db="EMBL/GenBank/DDBJ databases">
        <title>Pathogens genome sequencing project 196.</title>
        <authorList>
            <person name="Cao X."/>
        </authorList>
    </citation>
    <scope>NUCLEOTIDE SEQUENCE [LARGE SCALE GENOMIC DNA]</scope>
    <source>
        <strain evidence="1 2">SM41</strain>
    </source>
</reference>
<protein>
    <submittedName>
        <fullName evidence="1">Uncharacterized protein</fullName>
    </submittedName>
</protein>
<dbReference type="Proteomes" id="UP001234811">
    <property type="component" value="Unassembled WGS sequence"/>
</dbReference>
<dbReference type="AlphaFoldDB" id="A0ABD5BUM6"/>
<gene>
    <name evidence="1" type="ORF">RF091_30335</name>
</gene>
<comment type="caution">
    <text evidence="1">The sequence shown here is derived from an EMBL/GenBank/DDBJ whole genome shotgun (WGS) entry which is preliminary data.</text>
</comment>
<sequence>MKDRSHDMVMADLLLQMPTPSEGEARADDACAGRAQLNIVIL</sequence>